<dbReference type="Gene3D" id="2.60.15.10">
    <property type="entry name" value="F0F1 ATP synthase delta/epsilon subunit, N-terminal"/>
    <property type="match status" value="1"/>
</dbReference>
<dbReference type="NCBIfam" id="NF004871">
    <property type="entry name" value="PRK06228.1"/>
    <property type="match status" value="1"/>
</dbReference>
<comment type="subcellular location">
    <subcellularLocation>
        <location evidence="2">Endomembrane system</location>
        <topology evidence="2">Peripheral membrane protein</topology>
    </subcellularLocation>
</comment>
<keyword evidence="5" id="KW-0406">Ion transport</keyword>
<comment type="function">
    <text evidence="1">Produces ATP from ADP in the presence of a proton gradient across the membrane.</text>
</comment>
<evidence type="ECO:0000256" key="4">
    <source>
        <dbReference type="ARBA" id="ARBA00022448"/>
    </source>
</evidence>
<evidence type="ECO:0000256" key="6">
    <source>
        <dbReference type="ARBA" id="ARBA00023136"/>
    </source>
</evidence>
<dbReference type="InterPro" id="IPR001469">
    <property type="entry name" value="ATP_synth_F1_dsu/esu"/>
</dbReference>
<evidence type="ECO:0000313" key="10">
    <source>
        <dbReference type="Proteomes" id="UP000183107"/>
    </source>
</evidence>
<proteinExistence type="inferred from homology"/>
<dbReference type="InterPro" id="IPR036771">
    <property type="entry name" value="ATPsynth_dsu/esu_N"/>
</dbReference>
<evidence type="ECO:0000313" key="9">
    <source>
        <dbReference type="EMBL" id="SFN30023.1"/>
    </source>
</evidence>
<keyword evidence="4" id="KW-0813">Transport</keyword>
<reference evidence="10" key="1">
    <citation type="submission" date="2016-10" db="EMBL/GenBank/DDBJ databases">
        <authorList>
            <person name="Varghese N."/>
        </authorList>
    </citation>
    <scope>NUCLEOTIDE SEQUENCE [LARGE SCALE GENOMIC DNA]</scope>
    <source>
        <strain evidence="10">Nsp8</strain>
    </source>
</reference>
<dbReference type="GO" id="GO:0046933">
    <property type="term" value="F:proton-transporting ATP synthase activity, rotational mechanism"/>
    <property type="evidence" value="ECO:0007669"/>
    <property type="project" value="InterPro"/>
</dbReference>
<dbReference type="InterPro" id="IPR024037">
    <property type="entry name" value="Alt_ATP_synth_F1_esu"/>
</dbReference>
<evidence type="ECO:0000256" key="2">
    <source>
        <dbReference type="ARBA" id="ARBA00004184"/>
    </source>
</evidence>
<dbReference type="GO" id="GO:0012505">
    <property type="term" value="C:endomembrane system"/>
    <property type="evidence" value="ECO:0007669"/>
    <property type="project" value="UniProtKB-SubCell"/>
</dbReference>
<organism evidence="9 10">
    <name type="scientific">Nitrosospira briensis</name>
    <dbReference type="NCBI Taxonomy" id="35799"/>
    <lineage>
        <taxon>Bacteria</taxon>
        <taxon>Pseudomonadati</taxon>
        <taxon>Pseudomonadota</taxon>
        <taxon>Betaproteobacteria</taxon>
        <taxon>Nitrosomonadales</taxon>
        <taxon>Nitrosomonadaceae</taxon>
        <taxon>Nitrosospira</taxon>
    </lineage>
</organism>
<keyword evidence="7" id="KW-0139">CF(1)</keyword>
<dbReference type="CDD" id="cd12152">
    <property type="entry name" value="F1-ATPase_delta"/>
    <property type="match status" value="1"/>
</dbReference>
<protein>
    <submittedName>
        <fullName evidence="9">F-type H+-transporting ATPase subunit epsilon</fullName>
    </submittedName>
</protein>
<dbReference type="EMBL" id="FOVJ01000001">
    <property type="protein sequence ID" value="SFN30023.1"/>
    <property type="molecule type" value="Genomic_DNA"/>
</dbReference>
<keyword evidence="7" id="KW-0066">ATP synthesis</keyword>
<dbReference type="RefSeq" id="WP_074793936.1">
    <property type="nucleotide sequence ID" value="NZ_FOVJ01000001.1"/>
</dbReference>
<evidence type="ECO:0000256" key="1">
    <source>
        <dbReference type="ARBA" id="ARBA00003543"/>
    </source>
</evidence>
<dbReference type="Proteomes" id="UP000183107">
    <property type="component" value="Unassembled WGS sequence"/>
</dbReference>
<keyword evidence="10" id="KW-1185">Reference proteome</keyword>
<accession>A0A1I4XXA9</accession>
<dbReference type="AlphaFoldDB" id="A0A1I4XXA9"/>
<evidence type="ECO:0000259" key="8">
    <source>
        <dbReference type="Pfam" id="PF02823"/>
    </source>
</evidence>
<dbReference type="Pfam" id="PF02823">
    <property type="entry name" value="ATP-synt_DE_N"/>
    <property type="match status" value="1"/>
</dbReference>
<evidence type="ECO:0000256" key="5">
    <source>
        <dbReference type="ARBA" id="ARBA00023065"/>
    </source>
</evidence>
<evidence type="ECO:0000256" key="3">
    <source>
        <dbReference type="ARBA" id="ARBA00005712"/>
    </source>
</evidence>
<dbReference type="InterPro" id="IPR020546">
    <property type="entry name" value="ATP_synth_F1_dsu/esu_N"/>
</dbReference>
<dbReference type="NCBIfam" id="TIGR03166">
    <property type="entry name" value="alt_F1F0_F1_eps"/>
    <property type="match status" value="1"/>
</dbReference>
<name>A0A1I4XXA9_9PROT</name>
<comment type="similarity">
    <text evidence="3">Belongs to the ATPase epsilon chain family.</text>
</comment>
<feature type="domain" description="ATP synthase F1 complex delta/epsilon subunit N-terminal" evidence="8">
    <location>
        <begin position="1"/>
        <end position="81"/>
    </location>
</feature>
<keyword evidence="6" id="KW-0472">Membrane</keyword>
<evidence type="ECO:0000256" key="7">
    <source>
        <dbReference type="ARBA" id="ARBA00023196"/>
    </source>
</evidence>
<sequence length="129" mass="14561">MNLKIFLPFQVYAEKTGIARIVAETDEGSFGLLPNRLDCVAALVPGILVFQPEGECEAYLAVDEGILIKTGKDVLVSVHNAMEGTDLEALREAVRDEFLNLDAHEQHMRRMMAKMESGFIRRFSEIYRE</sequence>
<dbReference type="OrthoDB" id="8546953at2"/>
<dbReference type="GO" id="GO:0045259">
    <property type="term" value="C:proton-transporting ATP synthase complex"/>
    <property type="evidence" value="ECO:0007669"/>
    <property type="project" value="UniProtKB-KW"/>
</dbReference>
<dbReference type="SUPFAM" id="SSF51344">
    <property type="entry name" value="Epsilon subunit of F1F0-ATP synthase N-terminal domain"/>
    <property type="match status" value="1"/>
</dbReference>
<gene>
    <name evidence="9" type="ORF">SAMN05216386_0353</name>
</gene>